<feature type="binding site" evidence="5">
    <location>
        <begin position="93"/>
        <end position="96"/>
    </location>
    <ligand>
        <name>substrate</name>
    </ligand>
</feature>
<proteinExistence type="predicted"/>
<reference evidence="6" key="1">
    <citation type="submission" date="2021-03" db="EMBL/GenBank/DDBJ databases">
        <authorList>
            <person name="Peeters C."/>
        </authorList>
    </citation>
    <scope>NUCLEOTIDE SEQUENCE</scope>
    <source>
        <strain evidence="6">LMG 31506</strain>
    </source>
</reference>
<gene>
    <name evidence="6" type="ORF">LMG31506_05313</name>
</gene>
<evidence type="ECO:0000256" key="4">
    <source>
        <dbReference type="ARBA" id="ARBA00030169"/>
    </source>
</evidence>
<dbReference type="InterPro" id="IPR005493">
    <property type="entry name" value="RraA/RraA-like"/>
</dbReference>
<dbReference type="AlphaFoldDB" id="A0A916IZ08"/>
<keyword evidence="5" id="KW-0460">Magnesium</keyword>
<feature type="binding site" evidence="5">
    <location>
        <position position="116"/>
    </location>
    <ligand>
        <name>Mg(2+)</name>
        <dbReference type="ChEBI" id="CHEBI:18420"/>
    </ligand>
</feature>
<keyword evidence="7" id="KW-1185">Reference proteome</keyword>
<dbReference type="PANTHER" id="PTHR33254:SF4">
    <property type="entry name" value="4-HYDROXY-4-METHYL-2-OXOGLUTARATE ALDOLASE 3-RELATED"/>
    <property type="match status" value="1"/>
</dbReference>
<sequence>MFDIRPMPEALPPEIHRAAMEAEPATIGHFRLLGFPDAGIRPLFGRVRIAGPAVTLALPAADSTLLHHAVGMLRPGDVLVIDRLGDNRHACLGGGVAYAIARAGVAAVIVDGPCADPAEIRDLGLPVWARGFSSITTRLQGIGGAMNVPVSCGGAVVAPGDLVIADEGGIVFMPRAEALAQCEQAMKLQRMEQQGLPLITPERPLGELTGASALVRARLAAA</sequence>
<comment type="caution">
    <text evidence="6">The sequence shown here is derived from an EMBL/GenBank/DDBJ whole genome shotgun (WGS) entry which is preliminary data.</text>
</comment>
<comment type="cofactor">
    <cofactor evidence="5">
        <name>Mg(2+)</name>
        <dbReference type="ChEBI" id="CHEBI:18420"/>
    </cofactor>
</comment>
<evidence type="ECO:0000256" key="2">
    <source>
        <dbReference type="ARBA" id="ARBA00016549"/>
    </source>
</evidence>
<dbReference type="Proteomes" id="UP000672934">
    <property type="component" value="Unassembled WGS sequence"/>
</dbReference>
<dbReference type="PANTHER" id="PTHR33254">
    <property type="entry name" value="4-HYDROXY-4-METHYL-2-OXOGLUTARATE ALDOLASE 3-RELATED"/>
    <property type="match status" value="1"/>
</dbReference>
<evidence type="ECO:0000256" key="5">
    <source>
        <dbReference type="PIRSR" id="PIRSR605493-1"/>
    </source>
</evidence>
<comment type="cofactor">
    <cofactor evidence="1">
        <name>a divalent metal cation</name>
        <dbReference type="ChEBI" id="CHEBI:60240"/>
    </cofactor>
</comment>
<dbReference type="EMBL" id="CAJPUY010000024">
    <property type="protein sequence ID" value="CAG2155187.1"/>
    <property type="molecule type" value="Genomic_DNA"/>
</dbReference>
<name>A0A916IZ08_9BURK</name>
<dbReference type="Pfam" id="PF03737">
    <property type="entry name" value="RraA-like"/>
    <property type="match status" value="1"/>
</dbReference>
<dbReference type="RefSeq" id="WP_211950159.1">
    <property type="nucleotide sequence ID" value="NZ_CAJPUY010000024.1"/>
</dbReference>
<dbReference type="Gene3D" id="3.50.30.40">
    <property type="entry name" value="Ribonuclease E inhibitor RraA/RraA-like"/>
    <property type="match status" value="1"/>
</dbReference>
<accession>A0A916IZ08</accession>
<dbReference type="GO" id="GO:0046872">
    <property type="term" value="F:metal ion binding"/>
    <property type="evidence" value="ECO:0007669"/>
    <property type="project" value="UniProtKB-KW"/>
</dbReference>
<evidence type="ECO:0000256" key="1">
    <source>
        <dbReference type="ARBA" id="ARBA00001968"/>
    </source>
</evidence>
<evidence type="ECO:0000313" key="6">
    <source>
        <dbReference type="EMBL" id="CAG2155187.1"/>
    </source>
</evidence>
<evidence type="ECO:0000313" key="7">
    <source>
        <dbReference type="Proteomes" id="UP000672934"/>
    </source>
</evidence>
<dbReference type="SUPFAM" id="SSF89562">
    <property type="entry name" value="RraA-like"/>
    <property type="match status" value="1"/>
</dbReference>
<keyword evidence="5" id="KW-0479">Metal-binding</keyword>
<dbReference type="CDD" id="cd16841">
    <property type="entry name" value="RraA_family"/>
    <property type="match status" value="1"/>
</dbReference>
<organism evidence="6 7">
    <name type="scientific">Cupriavidus yeoncheonensis</name>
    <dbReference type="NCBI Taxonomy" id="1462994"/>
    <lineage>
        <taxon>Bacteria</taxon>
        <taxon>Pseudomonadati</taxon>
        <taxon>Pseudomonadota</taxon>
        <taxon>Betaproteobacteria</taxon>
        <taxon>Burkholderiales</taxon>
        <taxon>Burkholderiaceae</taxon>
        <taxon>Cupriavidus</taxon>
    </lineage>
</organism>
<dbReference type="InterPro" id="IPR036704">
    <property type="entry name" value="RraA/RraA-like_sf"/>
</dbReference>
<protein>
    <recommendedName>
        <fullName evidence="2">Putative 4-hydroxy-4-methyl-2-oxoglutarate aldolase</fullName>
    </recommendedName>
    <alternativeName>
        <fullName evidence="3">Regulator of ribonuclease activity homolog</fullName>
    </alternativeName>
    <alternativeName>
        <fullName evidence="4">RraA-like protein</fullName>
    </alternativeName>
</protein>
<evidence type="ECO:0000256" key="3">
    <source>
        <dbReference type="ARBA" id="ARBA00029596"/>
    </source>
</evidence>